<dbReference type="Proteomes" id="UP001346869">
    <property type="component" value="Unassembled WGS sequence"/>
</dbReference>
<proteinExistence type="predicted"/>
<feature type="region of interest" description="Disordered" evidence="1">
    <location>
        <begin position="677"/>
        <end position="702"/>
    </location>
</feature>
<keyword evidence="3" id="KW-1185">Reference proteome</keyword>
<accession>A0AAN7XCF7</accession>
<gene>
    <name evidence="2" type="ORF">PBY51_002344</name>
</gene>
<feature type="compositionally biased region" description="Acidic residues" evidence="1">
    <location>
        <begin position="679"/>
        <end position="694"/>
    </location>
</feature>
<reference evidence="2 3" key="1">
    <citation type="journal article" date="2023" name="Genes (Basel)">
        <title>Chromosome-Level Genome Assembly and Circadian Gene Repertoire of the Patagonia Blennie Eleginops maclovinus-The Closest Ancestral Proxy of Antarctic Cryonotothenioids.</title>
        <authorList>
            <person name="Cheng C.C."/>
            <person name="Rivera-Colon A.G."/>
            <person name="Minhas B.F."/>
            <person name="Wilson L."/>
            <person name="Rayamajhi N."/>
            <person name="Vargas-Chacoff L."/>
            <person name="Catchen J.M."/>
        </authorList>
    </citation>
    <scope>NUCLEOTIDE SEQUENCE [LARGE SCALE GENOMIC DNA]</scope>
    <source>
        <strain evidence="2">JMC-PN-2008</strain>
    </source>
</reference>
<dbReference type="AlphaFoldDB" id="A0AAN7XCF7"/>
<organism evidence="2 3">
    <name type="scientific">Eleginops maclovinus</name>
    <name type="common">Patagonian blennie</name>
    <name type="synonym">Eleginus maclovinus</name>
    <dbReference type="NCBI Taxonomy" id="56733"/>
    <lineage>
        <taxon>Eukaryota</taxon>
        <taxon>Metazoa</taxon>
        <taxon>Chordata</taxon>
        <taxon>Craniata</taxon>
        <taxon>Vertebrata</taxon>
        <taxon>Euteleostomi</taxon>
        <taxon>Actinopterygii</taxon>
        <taxon>Neopterygii</taxon>
        <taxon>Teleostei</taxon>
        <taxon>Neoteleostei</taxon>
        <taxon>Acanthomorphata</taxon>
        <taxon>Eupercaria</taxon>
        <taxon>Perciformes</taxon>
        <taxon>Notothenioidei</taxon>
        <taxon>Eleginopidae</taxon>
        <taxon>Eleginops</taxon>
    </lineage>
</organism>
<evidence type="ECO:0000313" key="3">
    <source>
        <dbReference type="Proteomes" id="UP001346869"/>
    </source>
</evidence>
<evidence type="ECO:0000313" key="2">
    <source>
        <dbReference type="EMBL" id="KAK5858180.1"/>
    </source>
</evidence>
<protein>
    <submittedName>
        <fullName evidence="2">Uncharacterized protein</fullName>
    </submittedName>
</protein>
<comment type="caution">
    <text evidence="2">The sequence shown here is derived from an EMBL/GenBank/DDBJ whole genome shotgun (WGS) entry which is preliminary data.</text>
</comment>
<name>A0AAN7XCF7_ELEMC</name>
<dbReference type="EMBL" id="JAUZQC010000015">
    <property type="protein sequence ID" value="KAK5858180.1"/>
    <property type="molecule type" value="Genomic_DNA"/>
</dbReference>
<reference evidence="2 3" key="2">
    <citation type="journal article" date="2023" name="Mol. Biol. Evol.">
        <title>Genomics of Secondarily Temperate Adaptation in the Only Non-Antarctic Icefish.</title>
        <authorList>
            <person name="Rivera-Colon A.G."/>
            <person name="Rayamajhi N."/>
            <person name="Minhas B.F."/>
            <person name="Madrigal G."/>
            <person name="Bilyk K.T."/>
            <person name="Yoon V."/>
            <person name="Hune M."/>
            <person name="Gregory S."/>
            <person name="Cheng C.H.C."/>
            <person name="Catchen J.M."/>
        </authorList>
    </citation>
    <scope>NUCLEOTIDE SEQUENCE [LARGE SCALE GENOMIC DNA]</scope>
    <source>
        <strain evidence="2">JMC-PN-2008</strain>
    </source>
</reference>
<evidence type="ECO:0000256" key="1">
    <source>
        <dbReference type="SAM" id="MobiDB-lite"/>
    </source>
</evidence>
<sequence>MENIDDYIWQRRIHHGVRLQKSAVPFPESVKVGLDFNAALERKEKLDLGLLTNSVMLEICDFAKTVTHSEMYFLFELMDFNFILGVDLDNDWQCYEYARRAHNRIKLVKDLFTKKSHRWKEEFLLPEISSILETTATEQPGCYFPKRNRMVDISVLTDRSRDSTELQKTKISDGTSMMNTLGGLGVKGVYCPNCIELGVSLFVRPEDGPQEKLVPILLTNRMMLELLNFSQVLCGNHTRIVHDLIKQNFGPELDRRLFRLHLPWLLERKNACQTTEDKEAFRKETFVIQTKPLKPKRRKRKATDYHTLEEFVLGKRRETLRLGDSNAEICQDLSGDLCRVFCDTEMPLESEAASEKMVSDGCSSEAGLSLDVKQEEEEAFVSQVKPLTSTPIWPDLYIEGKNEDIKVKTHKQKLWLRRTDRSKQILKSSRVNDMFARSREIGLDFNVCSGHKQSLDLRLLTNYTLWEVYRFCTKMSKSLRCFIMDVLDKNFNLVLQDSLHERNFVSYLMTKEKFLQNHPDGQKTEFLNSPFQVLEVYNRVDMTSDFQTGQEVETLQETSSDPNQVEDMDPYPFCKHIGLNLWSTDERPAGRKMDLTSLTNGAVIEIFGFVRELSSSPHRMVYDILEHNFDLDLQSGETTAVQAIQRWNSTQKSLRWKMTSQRILTWLNALVPLNAPAEPEPELPASDELEGPEPEDVKQEKEDLNGGFEKKVFSYRICEEIGLDLNIRSKQGPKTKLELQTLTRGVLFEMHQYVRQNCNRYVPALYEILEYNFDLSSQNHRKVEFAWSLASQVIAIAGKHGRKGDYLNKAIELPVEITESSQFVCKKEPKEEFIKVGLNDDNDIVFVQELKPVDIDVVID</sequence>